<sequence>MMAPTHGNLGRPVASGLRAQCGGFNLLPYRQRDARRARRRFLIECLAAALMGCAAVSVWAGWEALVRARLDAKREALEATLASLAAPLAEYRRLEGLRADQHMRAVLAQRLSEPRERLVALFDALSREADPDVELRELKQTDHEVSLLASAKDSASSSAWLARLKAVRGVRAVDVSDLRHVLALPGDDVIGAGNTIEFTAHVRWDGAAPKLAGDARGRTDNKRGER</sequence>
<evidence type="ECO:0000313" key="3">
    <source>
        <dbReference type="Proteomes" id="UP000305539"/>
    </source>
</evidence>
<keyword evidence="3" id="KW-1185">Reference proteome</keyword>
<comment type="caution">
    <text evidence="2">The sequence shown here is derived from an EMBL/GenBank/DDBJ whole genome shotgun (WGS) entry which is preliminary data.</text>
</comment>
<evidence type="ECO:0000313" key="2">
    <source>
        <dbReference type="EMBL" id="TKC90787.1"/>
    </source>
</evidence>
<keyword evidence="1" id="KW-0812">Transmembrane</keyword>
<dbReference type="AlphaFoldDB" id="A0A4U1IBC5"/>
<feature type="transmembrane region" description="Helical" evidence="1">
    <location>
        <begin position="41"/>
        <end position="62"/>
    </location>
</feature>
<proteinExistence type="predicted"/>
<keyword evidence="1" id="KW-0472">Membrane</keyword>
<evidence type="ECO:0000256" key="1">
    <source>
        <dbReference type="SAM" id="Phobius"/>
    </source>
</evidence>
<protein>
    <submittedName>
        <fullName evidence="2">Fimbrial assembly protein</fullName>
    </submittedName>
</protein>
<name>A0A4U1IBC5_9BURK</name>
<dbReference type="EMBL" id="SWJE01000003">
    <property type="protein sequence ID" value="TKC90787.1"/>
    <property type="molecule type" value="Genomic_DNA"/>
</dbReference>
<accession>A0A4U1IBC5</accession>
<dbReference type="OrthoDB" id="9001383at2"/>
<gene>
    <name evidence="2" type="ORF">FAZ69_05240</name>
</gene>
<dbReference type="Proteomes" id="UP000305539">
    <property type="component" value="Unassembled WGS sequence"/>
</dbReference>
<dbReference type="RefSeq" id="WP_136892902.1">
    <property type="nucleotide sequence ID" value="NZ_SWJE01000003.1"/>
</dbReference>
<organism evidence="2 3">
    <name type="scientific">Trinickia terrae</name>
    <dbReference type="NCBI Taxonomy" id="2571161"/>
    <lineage>
        <taxon>Bacteria</taxon>
        <taxon>Pseudomonadati</taxon>
        <taxon>Pseudomonadota</taxon>
        <taxon>Betaproteobacteria</taxon>
        <taxon>Burkholderiales</taxon>
        <taxon>Burkholderiaceae</taxon>
        <taxon>Trinickia</taxon>
    </lineage>
</organism>
<keyword evidence="1" id="KW-1133">Transmembrane helix</keyword>
<reference evidence="2 3" key="1">
    <citation type="submission" date="2019-04" db="EMBL/GenBank/DDBJ databases">
        <title>Trinickia sp. 7GSK02, isolated from subtropical forest soil.</title>
        <authorList>
            <person name="Gao Z.-H."/>
            <person name="Qiu L.-H."/>
        </authorList>
    </citation>
    <scope>NUCLEOTIDE SEQUENCE [LARGE SCALE GENOMIC DNA]</scope>
    <source>
        <strain evidence="2 3">7GSK02</strain>
    </source>
</reference>